<proteinExistence type="predicted"/>
<dbReference type="RefSeq" id="WP_073615152.1">
    <property type="nucleotide sequence ID" value="NZ_FRFE01000021.1"/>
</dbReference>
<reference evidence="1 2" key="1">
    <citation type="submission" date="2016-12" db="EMBL/GenBank/DDBJ databases">
        <authorList>
            <person name="Song W.-J."/>
            <person name="Kurnit D.M."/>
        </authorList>
    </citation>
    <scope>NUCLEOTIDE SEQUENCE [LARGE SCALE GENOMIC DNA]</scope>
    <source>
        <strain evidence="1 2">DSM 18488</strain>
    </source>
</reference>
<accession>A0A1M7YE46</accession>
<dbReference type="Proteomes" id="UP000184603">
    <property type="component" value="Unassembled WGS sequence"/>
</dbReference>
<sequence length="62" mass="7329">MKYLLDQQHYFAKENEAETELAWAVVRVILLKGNKKRPDQKGISEIRKKVEAEMEMDCTDYP</sequence>
<dbReference type="AlphaFoldDB" id="A0A1M7YE46"/>
<gene>
    <name evidence="1" type="ORF">SAMN02745220_03699</name>
</gene>
<dbReference type="EMBL" id="FRFE01000021">
    <property type="protein sequence ID" value="SHO50907.1"/>
    <property type="molecule type" value="Genomic_DNA"/>
</dbReference>
<evidence type="ECO:0000313" key="2">
    <source>
        <dbReference type="Proteomes" id="UP000184603"/>
    </source>
</evidence>
<protein>
    <submittedName>
        <fullName evidence="1">Uncharacterized protein</fullName>
    </submittedName>
</protein>
<keyword evidence="2" id="KW-1185">Reference proteome</keyword>
<evidence type="ECO:0000313" key="1">
    <source>
        <dbReference type="EMBL" id="SHO50907.1"/>
    </source>
</evidence>
<organism evidence="1 2">
    <name type="scientific">Desulfopila aestuarii DSM 18488</name>
    <dbReference type="NCBI Taxonomy" id="1121416"/>
    <lineage>
        <taxon>Bacteria</taxon>
        <taxon>Pseudomonadati</taxon>
        <taxon>Thermodesulfobacteriota</taxon>
        <taxon>Desulfobulbia</taxon>
        <taxon>Desulfobulbales</taxon>
        <taxon>Desulfocapsaceae</taxon>
        <taxon>Desulfopila</taxon>
    </lineage>
</organism>
<name>A0A1M7YE46_9BACT</name>